<dbReference type="AlphaFoldDB" id="A0A4V2YX04"/>
<reference evidence="4 5" key="1">
    <citation type="submission" date="2019-03" db="EMBL/GenBank/DDBJ databases">
        <title>Draft genome sequences of novel Actinobacteria.</title>
        <authorList>
            <person name="Sahin N."/>
            <person name="Ay H."/>
            <person name="Saygin H."/>
        </authorList>
    </citation>
    <scope>NUCLEOTIDE SEQUENCE [LARGE SCALE GENOMIC DNA]</scope>
    <source>
        <strain evidence="4 5">DSM 45941</strain>
    </source>
</reference>
<dbReference type="Gene3D" id="3.40.630.10">
    <property type="entry name" value="Zn peptidases"/>
    <property type="match status" value="1"/>
</dbReference>
<evidence type="ECO:0000259" key="3">
    <source>
        <dbReference type="Pfam" id="PF07687"/>
    </source>
</evidence>
<dbReference type="NCBIfam" id="TIGR01891">
    <property type="entry name" value="amidohydrolases"/>
    <property type="match status" value="1"/>
</dbReference>
<dbReference type="Gene3D" id="3.30.70.360">
    <property type="match status" value="1"/>
</dbReference>
<accession>A0A4V2YX04</accession>
<dbReference type="InterPro" id="IPR017439">
    <property type="entry name" value="Amidohydrolase"/>
</dbReference>
<dbReference type="InterPro" id="IPR036264">
    <property type="entry name" value="Bact_exopeptidase_dim_dom"/>
</dbReference>
<organism evidence="4 5">
    <name type="scientific">Actinomadura darangshiensis</name>
    <dbReference type="NCBI Taxonomy" id="705336"/>
    <lineage>
        <taxon>Bacteria</taxon>
        <taxon>Bacillati</taxon>
        <taxon>Actinomycetota</taxon>
        <taxon>Actinomycetes</taxon>
        <taxon>Streptosporangiales</taxon>
        <taxon>Thermomonosporaceae</taxon>
        <taxon>Actinomadura</taxon>
    </lineage>
</organism>
<comment type="cofactor">
    <cofactor evidence="2">
        <name>Mn(2+)</name>
        <dbReference type="ChEBI" id="CHEBI:29035"/>
    </cofactor>
    <text evidence="2">The Mn(2+) ion enhances activity.</text>
</comment>
<dbReference type="GO" id="GO:0050118">
    <property type="term" value="F:N-acetyldiaminopimelate deacetylase activity"/>
    <property type="evidence" value="ECO:0007669"/>
    <property type="project" value="UniProtKB-ARBA"/>
</dbReference>
<feature type="binding site" evidence="2">
    <location>
        <position position="149"/>
    </location>
    <ligand>
        <name>Mn(2+)</name>
        <dbReference type="ChEBI" id="CHEBI:29035"/>
        <label>2</label>
    </ligand>
</feature>
<dbReference type="InterPro" id="IPR002933">
    <property type="entry name" value="Peptidase_M20"/>
</dbReference>
<dbReference type="Pfam" id="PF07687">
    <property type="entry name" value="M20_dimer"/>
    <property type="match status" value="1"/>
</dbReference>
<keyword evidence="2" id="KW-0479">Metal-binding</keyword>
<name>A0A4V2YX04_9ACTN</name>
<dbReference type="InterPro" id="IPR011650">
    <property type="entry name" value="Peptidase_M20_dimer"/>
</dbReference>
<protein>
    <submittedName>
        <fullName evidence="4">Amidohydrolase</fullName>
    </submittedName>
</protein>
<dbReference type="OrthoDB" id="9777385at2"/>
<dbReference type="FunFam" id="3.30.70.360:FF:000001">
    <property type="entry name" value="N-acetyldiaminopimelate deacetylase"/>
    <property type="match status" value="1"/>
</dbReference>
<dbReference type="PANTHER" id="PTHR11014:SF63">
    <property type="entry name" value="METALLOPEPTIDASE, PUTATIVE (AFU_ORTHOLOGUE AFUA_6G09600)-RELATED"/>
    <property type="match status" value="1"/>
</dbReference>
<dbReference type="EMBL" id="SMKY01000023">
    <property type="protein sequence ID" value="TDD87497.1"/>
    <property type="molecule type" value="Genomic_DNA"/>
</dbReference>
<dbReference type="GO" id="GO:0046872">
    <property type="term" value="F:metal ion binding"/>
    <property type="evidence" value="ECO:0007669"/>
    <property type="project" value="UniProtKB-KW"/>
</dbReference>
<dbReference type="PANTHER" id="PTHR11014">
    <property type="entry name" value="PEPTIDASE M20 FAMILY MEMBER"/>
    <property type="match status" value="1"/>
</dbReference>
<dbReference type="GO" id="GO:0019877">
    <property type="term" value="P:diaminopimelate biosynthetic process"/>
    <property type="evidence" value="ECO:0007669"/>
    <property type="project" value="UniProtKB-ARBA"/>
</dbReference>
<gene>
    <name evidence="4" type="ORF">E1293_07810</name>
</gene>
<dbReference type="SUPFAM" id="SSF55031">
    <property type="entry name" value="Bacterial exopeptidase dimerisation domain"/>
    <property type="match status" value="1"/>
</dbReference>
<comment type="caution">
    <text evidence="4">The sequence shown here is derived from an EMBL/GenBank/DDBJ whole genome shotgun (WGS) entry which is preliminary data.</text>
</comment>
<dbReference type="PIRSF" id="PIRSF005962">
    <property type="entry name" value="Pept_M20D_amidohydro"/>
    <property type="match status" value="1"/>
</dbReference>
<keyword evidence="2" id="KW-0464">Manganese</keyword>
<dbReference type="RefSeq" id="WP_132195366.1">
    <property type="nucleotide sequence ID" value="NZ_SMKY01000023.1"/>
</dbReference>
<keyword evidence="5" id="KW-1185">Reference proteome</keyword>
<evidence type="ECO:0000256" key="2">
    <source>
        <dbReference type="PIRSR" id="PIRSR005962-1"/>
    </source>
</evidence>
<evidence type="ECO:0000256" key="1">
    <source>
        <dbReference type="ARBA" id="ARBA00022801"/>
    </source>
</evidence>
<feature type="domain" description="Peptidase M20 dimerisation" evidence="3">
    <location>
        <begin position="198"/>
        <end position="294"/>
    </location>
</feature>
<sequence length="419" mass="44248">MTAADTVLAGLDDVRPQLEDFYTDLHAHPELGLAEHRTAARVAERLRGWGYEVTDGVGGTGVVGVLANGDGPTVLLRADMDALPVKEDTGLPYASEVTVTDGDGHQRPVMHACGHDVHVTCLLGFARLMAQAKDAWRGTLVPLFQPSEEDSAGAAAMVGDGLADRIPRPDVAFAQHVLAQPAGYVGVRSGPFFSAADSLRITLYGRGGHGSMPQATVDPVVLASMCVLRLQTIVSRELAATTPAVVTVGSIQAGASANVIPDTAVMLLNIRTYDDDTRRHVLDAVKRCVDAEAAASGASREPQIERLNTFPPTVNDDEVAGRLARAFKARFGDDFSTIPLQTASEDFSVIPEALHTPFAYWGLGGIDADLYTKAAEQGTVGRDIPVNHSPKFAPVIQPTLDTGVTALTVAALEWLGTDA</sequence>
<proteinExistence type="predicted"/>
<feature type="binding site" evidence="2">
    <location>
        <position position="113"/>
    </location>
    <ligand>
        <name>Mn(2+)</name>
        <dbReference type="ChEBI" id="CHEBI:29035"/>
        <label>2</label>
    </ligand>
</feature>
<keyword evidence="1 4" id="KW-0378">Hydrolase</keyword>
<evidence type="ECO:0000313" key="5">
    <source>
        <dbReference type="Proteomes" id="UP000295578"/>
    </source>
</evidence>
<dbReference type="Proteomes" id="UP000295578">
    <property type="component" value="Unassembled WGS sequence"/>
</dbReference>
<dbReference type="SUPFAM" id="SSF53187">
    <property type="entry name" value="Zn-dependent exopeptidases"/>
    <property type="match status" value="1"/>
</dbReference>
<feature type="binding site" evidence="2">
    <location>
        <position position="115"/>
    </location>
    <ligand>
        <name>Mn(2+)</name>
        <dbReference type="ChEBI" id="CHEBI:29035"/>
        <label>2</label>
    </ligand>
</feature>
<dbReference type="Pfam" id="PF01546">
    <property type="entry name" value="Peptidase_M20"/>
    <property type="match status" value="1"/>
</dbReference>
<evidence type="ECO:0000313" key="4">
    <source>
        <dbReference type="EMBL" id="TDD87497.1"/>
    </source>
</evidence>
<feature type="binding site" evidence="2">
    <location>
        <position position="176"/>
    </location>
    <ligand>
        <name>Mn(2+)</name>
        <dbReference type="ChEBI" id="CHEBI:29035"/>
        <label>2</label>
    </ligand>
</feature>